<dbReference type="Proteomes" id="UP000515550">
    <property type="component" value="Chromosome PVBDA_08"/>
</dbReference>
<dbReference type="InterPro" id="IPR006486">
    <property type="entry name" value="PYST_A"/>
</dbReference>
<dbReference type="NCBIfam" id="TIGR01599">
    <property type="entry name" value="PYST-A"/>
    <property type="match status" value="1"/>
</dbReference>
<reference evidence="2 3" key="1">
    <citation type="submission" date="2020-08" db="EMBL/GenBank/DDBJ databases">
        <authorList>
            <person name="Ramaprasad A."/>
        </authorList>
    </citation>
    <scope>NUCLEOTIDE SEQUENCE [LARGE SCALE GENOMIC DNA]</scope>
</reference>
<name>A0A6V7S0T9_PLAVN</name>
<dbReference type="VEuPathDB" id="PlasmoDB:PVBDA_0800090"/>
<feature type="chain" id="PRO_5027921209" evidence="1">
    <location>
        <begin position="20"/>
        <end position="286"/>
    </location>
</feature>
<sequence length="286" mass="33581">MNKFYIQIALFLLSIFTYANNETLATEPAPKKKSRKYCATSNEVYYEHKHLLCTDPKETKQAEKLMDEAVEHLKYHATSKNDYICYSKMPFKDIVFHKKNYYGQDVLKSTYVKSNSNKYYYVIDKLWDPDITNVFDNKHTKKKIVRVYNPNLVMIQQRYKDFCGGREKYFYALAKKVRISEDQTIIVMASANIYDGHPSKEIFINKIIESANLFETQINSEDDIRSGKLEKEFLNIGGYLIKKIPAHVSITSIKSIYRDPFINQNAIIRNNFSLANEYTFNIFFSL</sequence>
<dbReference type="SUPFAM" id="SSF55961">
    <property type="entry name" value="Bet v1-like"/>
    <property type="match status" value="1"/>
</dbReference>
<dbReference type="AlphaFoldDB" id="A0A6V7S0T9"/>
<keyword evidence="1" id="KW-0732">Signal</keyword>
<gene>
    <name evidence="2" type="ORF">PVBDA_0800090</name>
</gene>
<feature type="signal peptide" evidence="1">
    <location>
        <begin position="1"/>
        <end position="19"/>
    </location>
</feature>
<evidence type="ECO:0000256" key="1">
    <source>
        <dbReference type="SAM" id="SignalP"/>
    </source>
</evidence>
<evidence type="ECO:0000313" key="2">
    <source>
        <dbReference type="EMBL" id="CAD2089735.1"/>
    </source>
</evidence>
<proteinExistence type="predicted"/>
<accession>A0A6V7S0T9</accession>
<organism evidence="2 3">
    <name type="scientific">Plasmodium vinckei brucechwatti</name>
    <dbReference type="NCBI Taxonomy" id="119398"/>
    <lineage>
        <taxon>Eukaryota</taxon>
        <taxon>Sar</taxon>
        <taxon>Alveolata</taxon>
        <taxon>Apicomplexa</taxon>
        <taxon>Aconoidasida</taxon>
        <taxon>Haemosporida</taxon>
        <taxon>Plasmodiidae</taxon>
        <taxon>Plasmodium</taxon>
        <taxon>Plasmodium (Vinckeia)</taxon>
    </lineage>
</organism>
<protein>
    <submittedName>
        <fullName evidence="2">Fam-a protein</fullName>
    </submittedName>
</protein>
<dbReference type="EMBL" id="LR865386">
    <property type="protein sequence ID" value="CAD2089735.1"/>
    <property type="molecule type" value="Genomic_DNA"/>
</dbReference>
<evidence type="ECO:0000313" key="3">
    <source>
        <dbReference type="Proteomes" id="UP000515550"/>
    </source>
</evidence>